<proteinExistence type="predicted"/>
<dbReference type="AlphaFoldDB" id="G3HGV2"/>
<accession>G3HGV2</accession>
<dbReference type="EMBL" id="JH000363">
    <property type="protein sequence ID" value="EGV93541.1"/>
    <property type="molecule type" value="Genomic_DNA"/>
</dbReference>
<name>G3HGV2_CRIGR</name>
<gene>
    <name evidence="1" type="ORF">I79_009843</name>
</gene>
<reference evidence="2" key="1">
    <citation type="journal article" date="2011" name="Nat. Biotechnol.">
        <title>The genomic sequence of the Chinese hamster ovary (CHO)-K1 cell line.</title>
        <authorList>
            <person name="Xu X."/>
            <person name="Nagarajan H."/>
            <person name="Lewis N.E."/>
            <person name="Pan S."/>
            <person name="Cai Z."/>
            <person name="Liu X."/>
            <person name="Chen W."/>
            <person name="Xie M."/>
            <person name="Wang W."/>
            <person name="Hammond S."/>
            <person name="Andersen M.R."/>
            <person name="Neff N."/>
            <person name="Passarelli B."/>
            <person name="Koh W."/>
            <person name="Fan H.C."/>
            <person name="Wang J."/>
            <person name="Gui Y."/>
            <person name="Lee K.H."/>
            <person name="Betenbaugh M.J."/>
            <person name="Quake S.R."/>
            <person name="Famili I."/>
            <person name="Palsson B.O."/>
            <person name="Wang J."/>
        </authorList>
    </citation>
    <scope>NUCLEOTIDE SEQUENCE [LARGE SCALE GENOMIC DNA]</scope>
    <source>
        <strain evidence="2">CHO K1 cell line</strain>
    </source>
</reference>
<protein>
    <submittedName>
        <fullName evidence="1">Retrovirus-related Pol polyprotein LINE-1</fullName>
    </submittedName>
</protein>
<evidence type="ECO:0000313" key="2">
    <source>
        <dbReference type="Proteomes" id="UP000001075"/>
    </source>
</evidence>
<sequence length="159" mass="18006">MLGTYRNLIAIGACAEQGGKIDPSSKDDDKERNELHVLLTHYTSNDLNNSSVTIPKKKKTSNQKAQEEYEWIQAKRGAKKFSKWIKNLNINPATLNLLEEKVGGTLKRIGIGDGFLNITPVSQTLRSTINKWDLQKLRSFCKAKDTVNKTKWQSTEWAL</sequence>
<evidence type="ECO:0000313" key="1">
    <source>
        <dbReference type="EMBL" id="EGV93541.1"/>
    </source>
</evidence>
<dbReference type="InParanoid" id="G3HGV2"/>
<dbReference type="Proteomes" id="UP000001075">
    <property type="component" value="Unassembled WGS sequence"/>
</dbReference>
<organism evidence="1 2">
    <name type="scientific">Cricetulus griseus</name>
    <name type="common">Chinese hamster</name>
    <name type="synonym">Cricetulus barabensis griseus</name>
    <dbReference type="NCBI Taxonomy" id="10029"/>
    <lineage>
        <taxon>Eukaryota</taxon>
        <taxon>Metazoa</taxon>
        <taxon>Chordata</taxon>
        <taxon>Craniata</taxon>
        <taxon>Vertebrata</taxon>
        <taxon>Euteleostomi</taxon>
        <taxon>Mammalia</taxon>
        <taxon>Eutheria</taxon>
        <taxon>Euarchontoglires</taxon>
        <taxon>Glires</taxon>
        <taxon>Rodentia</taxon>
        <taxon>Myomorpha</taxon>
        <taxon>Muroidea</taxon>
        <taxon>Cricetidae</taxon>
        <taxon>Cricetinae</taxon>
        <taxon>Cricetulus</taxon>
    </lineage>
</organism>